<dbReference type="InterPro" id="IPR036257">
    <property type="entry name" value="Cyt_c_oxidase_su2_TM_sf"/>
</dbReference>
<dbReference type="InterPro" id="IPR002429">
    <property type="entry name" value="CcO_II-like_C"/>
</dbReference>
<dbReference type="SUPFAM" id="SSF81464">
    <property type="entry name" value="Cytochrome c oxidase subunit II-like, transmembrane region"/>
    <property type="match status" value="1"/>
</dbReference>
<evidence type="ECO:0000256" key="11">
    <source>
        <dbReference type="ARBA" id="ARBA00023136"/>
    </source>
</evidence>
<sequence>MSPLALLALGGCGMQVLEPAGDVAHQQAQILMISTGLMLIIIIPVMALTALFAWRYRASNKAVEHRPDWDHSTGLELIIWAAPLLIIIALGAITWISTHTLDPYRRLGRIAPGKAVAATDKPLEVQVVALDWKWLFIYPEQGVATVNQLVLPLNREVRFRITASSVMNSFYIPALAGQIYAMPGMETKLHAVLNRGGKFEGFSANYSGAGFSGMRFSVTGVDDAGFDRWAAQTRTGGGLIDASTYKAIVRPSENVPARRWSAVQPGLFDRIVQMCVEPGTTCMSETMKHDMQGKMGGTMGHAMPAPTNNNANRKPGEKEGALLRDADDLGKSPRPPSPPGTPLDPQSTKPVQR</sequence>
<dbReference type="PANTHER" id="PTHR22888">
    <property type="entry name" value="CYTOCHROME C OXIDASE, SUBUNIT II"/>
    <property type="match status" value="1"/>
</dbReference>
<dbReference type="SUPFAM" id="SSF49503">
    <property type="entry name" value="Cupredoxins"/>
    <property type="match status" value="1"/>
</dbReference>
<accession>A0A974NY88</accession>
<dbReference type="InterPro" id="IPR034227">
    <property type="entry name" value="CuRO_UO_II"/>
</dbReference>
<dbReference type="PROSITE" id="PS50999">
    <property type="entry name" value="COX2_TM"/>
    <property type="match status" value="1"/>
</dbReference>
<evidence type="ECO:0000256" key="12">
    <source>
        <dbReference type="ARBA" id="ARBA00023139"/>
    </source>
</evidence>
<dbReference type="Proteomes" id="UP000595894">
    <property type="component" value="Chromosome"/>
</dbReference>
<protein>
    <recommendedName>
        <fullName evidence="14">Ubiquinol oxidase subunit 2</fullName>
    </recommendedName>
</protein>
<dbReference type="Pfam" id="PF06481">
    <property type="entry name" value="COX_ARM"/>
    <property type="match status" value="1"/>
</dbReference>
<dbReference type="InterPro" id="IPR011759">
    <property type="entry name" value="Cyt_c_oxidase_su2_TM_dom"/>
</dbReference>
<evidence type="ECO:0000256" key="5">
    <source>
        <dbReference type="ARBA" id="ARBA00022660"/>
    </source>
</evidence>
<keyword evidence="12" id="KW-0564">Palmitate</keyword>
<feature type="domain" description="Cytochrome oxidase subunit II transmembrane region profile" evidence="18">
    <location>
        <begin position="8"/>
        <end position="105"/>
    </location>
</feature>
<dbReference type="Pfam" id="PF00116">
    <property type="entry name" value="COX2"/>
    <property type="match status" value="1"/>
</dbReference>
<dbReference type="Gene3D" id="1.10.287.90">
    <property type="match status" value="1"/>
</dbReference>
<dbReference type="NCBIfam" id="TIGR01433">
    <property type="entry name" value="CyoA"/>
    <property type="match status" value="1"/>
</dbReference>
<feature type="compositionally biased region" description="Pro residues" evidence="15">
    <location>
        <begin position="333"/>
        <end position="342"/>
    </location>
</feature>
<feature type="domain" description="Cytochrome oxidase subunit II copper A binding" evidence="17">
    <location>
        <begin position="120"/>
        <end position="232"/>
    </location>
</feature>
<dbReference type="GO" id="GO:0009486">
    <property type="term" value="F:cytochrome bo3 ubiquinol oxidase activity"/>
    <property type="evidence" value="ECO:0007669"/>
    <property type="project" value="InterPro"/>
</dbReference>
<feature type="transmembrane region" description="Helical" evidence="16">
    <location>
        <begin position="75"/>
        <end position="96"/>
    </location>
</feature>
<dbReference type="GO" id="GO:0005886">
    <property type="term" value="C:plasma membrane"/>
    <property type="evidence" value="ECO:0007669"/>
    <property type="project" value="UniProtKB-SubCell"/>
</dbReference>
<keyword evidence="9 16" id="KW-1133">Transmembrane helix</keyword>
<keyword evidence="8 14" id="KW-0249">Electron transport</keyword>
<dbReference type="GO" id="GO:0004129">
    <property type="term" value="F:cytochrome-c oxidase activity"/>
    <property type="evidence" value="ECO:0007669"/>
    <property type="project" value="UniProtKB-UniRule"/>
</dbReference>
<dbReference type="AlphaFoldDB" id="A0A974NY88"/>
<feature type="compositionally biased region" description="Basic and acidic residues" evidence="15">
    <location>
        <begin position="314"/>
        <end position="331"/>
    </location>
</feature>
<dbReference type="InterPro" id="IPR010514">
    <property type="entry name" value="COX_ARM"/>
</dbReference>
<keyword evidence="7" id="KW-0732">Signal</keyword>
<dbReference type="PROSITE" id="PS50857">
    <property type="entry name" value="COX2_CUA"/>
    <property type="match status" value="1"/>
</dbReference>
<reference evidence="20" key="1">
    <citation type="submission" date="2020-09" db="EMBL/GenBank/DDBJ databases">
        <title>Sphingomonas sp., a new species isolated from pork steak.</title>
        <authorList>
            <person name="Heidler von Heilborn D."/>
        </authorList>
    </citation>
    <scope>NUCLEOTIDE SEQUENCE [LARGE SCALE GENOMIC DNA]</scope>
</reference>
<dbReference type="InterPro" id="IPR006333">
    <property type="entry name" value="Cyt_o_ubiquinol_oxidase_su2"/>
</dbReference>
<dbReference type="GO" id="GO:0016682">
    <property type="term" value="F:oxidoreductase activity, acting on diphenols and related substances as donors, oxygen as acceptor"/>
    <property type="evidence" value="ECO:0007669"/>
    <property type="project" value="InterPro"/>
</dbReference>
<dbReference type="KEGG" id="sari:H5J25_15315"/>
<comment type="subcellular location">
    <subcellularLocation>
        <location evidence="1">Cell membrane</location>
        <topology evidence="1">Multi-pass membrane protein</topology>
    </subcellularLocation>
</comment>
<organism evidence="19 20">
    <name type="scientific">Sphingomonas aliaeris</name>
    <dbReference type="NCBI Taxonomy" id="2759526"/>
    <lineage>
        <taxon>Bacteria</taxon>
        <taxon>Pseudomonadati</taxon>
        <taxon>Pseudomonadota</taxon>
        <taxon>Alphaproteobacteria</taxon>
        <taxon>Sphingomonadales</taxon>
        <taxon>Sphingomonadaceae</taxon>
        <taxon>Sphingomonas</taxon>
    </lineage>
</organism>
<keyword evidence="13" id="KW-0449">Lipoprotein</keyword>
<evidence type="ECO:0000256" key="2">
    <source>
        <dbReference type="ARBA" id="ARBA00007866"/>
    </source>
</evidence>
<feature type="region of interest" description="Disordered" evidence="15">
    <location>
        <begin position="295"/>
        <end position="353"/>
    </location>
</feature>
<dbReference type="GO" id="GO:0042773">
    <property type="term" value="P:ATP synthesis coupled electron transport"/>
    <property type="evidence" value="ECO:0007669"/>
    <property type="project" value="TreeGrafter"/>
</dbReference>
<evidence type="ECO:0000313" key="19">
    <source>
        <dbReference type="EMBL" id="QQV79100.1"/>
    </source>
</evidence>
<keyword evidence="11 14" id="KW-0472">Membrane</keyword>
<evidence type="ECO:0000259" key="17">
    <source>
        <dbReference type="PROSITE" id="PS50857"/>
    </source>
</evidence>
<keyword evidence="10 14" id="KW-0560">Oxidoreductase</keyword>
<evidence type="ECO:0000313" key="20">
    <source>
        <dbReference type="Proteomes" id="UP000595894"/>
    </source>
</evidence>
<evidence type="ECO:0000256" key="9">
    <source>
        <dbReference type="ARBA" id="ARBA00022989"/>
    </source>
</evidence>
<evidence type="ECO:0000256" key="4">
    <source>
        <dbReference type="ARBA" id="ARBA00022475"/>
    </source>
</evidence>
<evidence type="ECO:0000256" key="8">
    <source>
        <dbReference type="ARBA" id="ARBA00022982"/>
    </source>
</evidence>
<evidence type="ECO:0000256" key="3">
    <source>
        <dbReference type="ARBA" id="ARBA00022448"/>
    </source>
</evidence>
<name>A0A974NY88_9SPHN</name>
<evidence type="ECO:0000256" key="6">
    <source>
        <dbReference type="ARBA" id="ARBA00022692"/>
    </source>
</evidence>
<dbReference type="InterPro" id="IPR045187">
    <property type="entry name" value="CcO_II"/>
</dbReference>
<comment type="similarity">
    <text evidence="2 14">Belongs to the cytochrome c oxidase subunit 2 family.</text>
</comment>
<dbReference type="PIRSF" id="PIRSF000292">
    <property type="entry name" value="Ubi_od_II"/>
    <property type="match status" value="1"/>
</dbReference>
<keyword evidence="5 14" id="KW-0679">Respiratory chain</keyword>
<evidence type="ECO:0000256" key="7">
    <source>
        <dbReference type="ARBA" id="ARBA00022729"/>
    </source>
</evidence>
<evidence type="ECO:0000256" key="1">
    <source>
        <dbReference type="ARBA" id="ARBA00004651"/>
    </source>
</evidence>
<evidence type="ECO:0000256" key="13">
    <source>
        <dbReference type="ARBA" id="ARBA00023288"/>
    </source>
</evidence>
<dbReference type="GO" id="GO:0005507">
    <property type="term" value="F:copper ion binding"/>
    <property type="evidence" value="ECO:0007669"/>
    <property type="project" value="InterPro"/>
</dbReference>
<evidence type="ECO:0000256" key="14">
    <source>
        <dbReference type="PIRNR" id="PIRNR000292"/>
    </source>
</evidence>
<dbReference type="InterPro" id="IPR008972">
    <property type="entry name" value="Cupredoxin"/>
</dbReference>
<evidence type="ECO:0000256" key="10">
    <source>
        <dbReference type="ARBA" id="ARBA00023002"/>
    </source>
</evidence>
<dbReference type="RefSeq" id="WP_202096419.1">
    <property type="nucleotide sequence ID" value="NZ_CP061035.1"/>
</dbReference>
<proteinExistence type="inferred from homology"/>
<dbReference type="EMBL" id="CP061035">
    <property type="protein sequence ID" value="QQV79100.1"/>
    <property type="molecule type" value="Genomic_DNA"/>
</dbReference>
<dbReference type="Gene3D" id="2.60.40.420">
    <property type="entry name" value="Cupredoxins - blue copper proteins"/>
    <property type="match status" value="1"/>
</dbReference>
<keyword evidence="3 14" id="KW-0813">Transport</keyword>
<dbReference type="CDD" id="cd04212">
    <property type="entry name" value="CuRO_UO_II"/>
    <property type="match status" value="1"/>
</dbReference>
<evidence type="ECO:0000259" key="18">
    <source>
        <dbReference type="PROSITE" id="PS50999"/>
    </source>
</evidence>
<keyword evidence="4 14" id="KW-1003">Cell membrane</keyword>
<evidence type="ECO:0000256" key="16">
    <source>
        <dbReference type="SAM" id="Phobius"/>
    </source>
</evidence>
<keyword evidence="20" id="KW-1185">Reference proteome</keyword>
<feature type="transmembrane region" description="Helical" evidence="16">
    <location>
        <begin position="30"/>
        <end position="54"/>
    </location>
</feature>
<keyword evidence="6 16" id="KW-0812">Transmembrane</keyword>
<dbReference type="PANTHER" id="PTHR22888:SF18">
    <property type="entry name" value="CYTOCHROME BO(3) UBIQUINOL OXIDASE SUBUNIT 2"/>
    <property type="match status" value="1"/>
</dbReference>
<gene>
    <name evidence="19" type="primary">cyoA</name>
    <name evidence="19" type="ORF">H5J25_15315</name>
</gene>
<evidence type="ECO:0000256" key="15">
    <source>
        <dbReference type="SAM" id="MobiDB-lite"/>
    </source>
</evidence>